<dbReference type="Proteomes" id="UP000439752">
    <property type="component" value="Unassembled WGS sequence"/>
</dbReference>
<evidence type="ECO:0000313" key="8">
    <source>
        <dbReference type="Proteomes" id="UP000439752"/>
    </source>
</evidence>
<protein>
    <recommendedName>
        <fullName evidence="2">cysteine-S-conjugate beta-lyase</fullName>
        <ecNumber evidence="2">4.4.1.13</ecNumber>
    </recommendedName>
</protein>
<dbReference type="AlphaFoldDB" id="A0A653I6Z7"/>
<dbReference type="GO" id="GO:0008483">
    <property type="term" value="F:transaminase activity"/>
    <property type="evidence" value="ECO:0007669"/>
    <property type="project" value="UniProtKB-KW"/>
</dbReference>
<dbReference type="SUPFAM" id="SSF53383">
    <property type="entry name" value="PLP-dependent transferases"/>
    <property type="match status" value="1"/>
</dbReference>
<evidence type="ECO:0000313" key="7">
    <source>
        <dbReference type="EMBL" id="VWX34651.1"/>
    </source>
</evidence>
<dbReference type="EC" id="4.4.1.13" evidence="2"/>
<dbReference type="InterPro" id="IPR015421">
    <property type="entry name" value="PyrdxlP-dep_Trfase_major"/>
</dbReference>
<dbReference type="Gene3D" id="3.40.640.10">
    <property type="entry name" value="Type I PLP-dependent aspartate aminotransferase-like (Major domain)"/>
    <property type="match status" value="1"/>
</dbReference>
<dbReference type="InterPro" id="IPR027619">
    <property type="entry name" value="C-S_lyase_PatB-like"/>
</dbReference>
<dbReference type="GO" id="GO:0047804">
    <property type="term" value="F:cysteine-S-conjugate beta-lyase activity"/>
    <property type="evidence" value="ECO:0007669"/>
    <property type="project" value="UniProtKB-EC"/>
</dbReference>
<dbReference type="InterPro" id="IPR015422">
    <property type="entry name" value="PyrdxlP-dep_Trfase_small"/>
</dbReference>
<evidence type="ECO:0000256" key="1">
    <source>
        <dbReference type="ARBA" id="ARBA00001933"/>
    </source>
</evidence>
<dbReference type="InterPro" id="IPR051798">
    <property type="entry name" value="Class-II_PLP-Dep_Aminotrans"/>
</dbReference>
<feature type="domain" description="Aminotransferase class I/classII large" evidence="6">
    <location>
        <begin position="68"/>
        <end position="381"/>
    </location>
</feature>
<dbReference type="EMBL" id="CABWKQ010000011">
    <property type="protein sequence ID" value="VWX34651.1"/>
    <property type="molecule type" value="Genomic_DNA"/>
</dbReference>
<dbReference type="InterPro" id="IPR015424">
    <property type="entry name" value="PyrdxlP-dep_Trfase"/>
</dbReference>
<evidence type="ECO:0000256" key="3">
    <source>
        <dbReference type="ARBA" id="ARBA00022898"/>
    </source>
</evidence>
<dbReference type="GO" id="GO:0030170">
    <property type="term" value="F:pyridoxal phosphate binding"/>
    <property type="evidence" value="ECO:0007669"/>
    <property type="project" value="InterPro"/>
</dbReference>
<keyword evidence="8" id="KW-1185">Reference proteome</keyword>
<keyword evidence="3" id="KW-0663">Pyridoxal phosphate</keyword>
<evidence type="ECO:0000256" key="5">
    <source>
        <dbReference type="ARBA" id="ARBA00037974"/>
    </source>
</evidence>
<name>A0A653I6Z7_9BACL</name>
<reference evidence="7 8" key="1">
    <citation type="submission" date="2019-10" db="EMBL/GenBank/DDBJ databases">
        <authorList>
            <person name="Karimi E."/>
        </authorList>
    </citation>
    <scope>NUCLEOTIDE SEQUENCE [LARGE SCALE GENOMIC DNA]</scope>
    <source>
        <strain evidence="7">Exiguobacterium sp. 9Y</strain>
    </source>
</reference>
<gene>
    <name evidence="7" type="ORF">EXIGUO9Y_190086</name>
</gene>
<comment type="cofactor">
    <cofactor evidence="1">
        <name>pyridoxal 5'-phosphate</name>
        <dbReference type="ChEBI" id="CHEBI:597326"/>
    </cofactor>
</comment>
<sequence length="389" mass="44159">MKDHMFDEIIDKKLTGSVKWDGLKDLYGAEELLPMWVADMDIRPADSIVGALTKRIAHGHFGYSLFEDRAKQAIQNWFSKRYDQQIEQSSLLYSSGVVPALAHSLLALTDEGDEVIIQTPVYPPFHQIIQSNNRTLIENPLRLIAGRYEIDFLSLEAQMKTAKMMILCSPHNPTGRVFNRSELETIVDLAKKYDVYLLSDEIHADLIFSGNKHHPISAFSYEKAILVSAPSKTFNIPGLYASYLVVPNESIRLKIERVQQANFVHPNALASTAIIAAYEDEASEQWLDQLLVYLEQNRDHALKRIETEMPLLSVVKPDATFLLWIDFERLGLTEDDRASWLVEQASLALTHGKPFGTNGVTFERLNFGCPRRQLDEALDRLHAAYLSLM</sequence>
<comment type="similarity">
    <text evidence="5">Belongs to the class-II pyridoxal-phosphate-dependent aminotransferase family. MalY/PatB cystathionine beta-lyase subfamily.</text>
</comment>
<evidence type="ECO:0000256" key="2">
    <source>
        <dbReference type="ARBA" id="ARBA00012224"/>
    </source>
</evidence>
<dbReference type="InterPro" id="IPR004839">
    <property type="entry name" value="Aminotransferase_I/II_large"/>
</dbReference>
<dbReference type="Gene3D" id="3.90.1150.10">
    <property type="entry name" value="Aspartate Aminotransferase, domain 1"/>
    <property type="match status" value="1"/>
</dbReference>
<organism evidence="7 8">
    <name type="scientific">Exiguobacterium oxidotolerans</name>
    <dbReference type="NCBI Taxonomy" id="223958"/>
    <lineage>
        <taxon>Bacteria</taxon>
        <taxon>Bacillati</taxon>
        <taxon>Bacillota</taxon>
        <taxon>Bacilli</taxon>
        <taxon>Bacillales</taxon>
        <taxon>Bacillales Family XII. Incertae Sedis</taxon>
        <taxon>Exiguobacterium</taxon>
    </lineage>
</organism>
<dbReference type="PANTHER" id="PTHR43525:SF1">
    <property type="entry name" value="PROTEIN MALY"/>
    <property type="match status" value="1"/>
</dbReference>
<dbReference type="Pfam" id="PF00155">
    <property type="entry name" value="Aminotran_1_2"/>
    <property type="match status" value="1"/>
</dbReference>
<accession>A0A653I6Z7</accession>
<evidence type="ECO:0000259" key="6">
    <source>
        <dbReference type="Pfam" id="PF00155"/>
    </source>
</evidence>
<dbReference type="PANTHER" id="PTHR43525">
    <property type="entry name" value="PROTEIN MALY"/>
    <property type="match status" value="1"/>
</dbReference>
<dbReference type="CDD" id="cd00609">
    <property type="entry name" value="AAT_like"/>
    <property type="match status" value="1"/>
</dbReference>
<dbReference type="NCBIfam" id="TIGR04350">
    <property type="entry name" value="C_S_lyase_PatB"/>
    <property type="match status" value="1"/>
</dbReference>
<dbReference type="RefSeq" id="WP_159173022.1">
    <property type="nucleotide sequence ID" value="NZ_LR732311.1"/>
</dbReference>
<evidence type="ECO:0000256" key="4">
    <source>
        <dbReference type="ARBA" id="ARBA00023239"/>
    </source>
</evidence>
<proteinExistence type="inferred from homology"/>
<keyword evidence="7" id="KW-0808">Transferase</keyword>
<keyword evidence="7" id="KW-0032">Aminotransferase</keyword>
<keyword evidence="4" id="KW-0456">Lyase</keyword>